<feature type="compositionally biased region" description="Basic and acidic residues" evidence="1">
    <location>
        <begin position="335"/>
        <end position="350"/>
    </location>
</feature>
<name>A0A914Q1H0_9BILA</name>
<reference evidence="3" key="1">
    <citation type="submission" date="2022-11" db="UniProtKB">
        <authorList>
            <consortium name="WormBaseParasite"/>
        </authorList>
    </citation>
    <scope>IDENTIFICATION</scope>
</reference>
<protein>
    <submittedName>
        <fullName evidence="3">Gag protein</fullName>
    </submittedName>
</protein>
<accession>A0A914Q1H0</accession>
<dbReference type="WBParaSite" id="PDA_v2.g25029.t1">
    <property type="protein sequence ID" value="PDA_v2.g25029.t1"/>
    <property type="gene ID" value="PDA_v2.g25029"/>
</dbReference>
<organism evidence="2 3">
    <name type="scientific">Panagrolaimus davidi</name>
    <dbReference type="NCBI Taxonomy" id="227884"/>
    <lineage>
        <taxon>Eukaryota</taxon>
        <taxon>Metazoa</taxon>
        <taxon>Ecdysozoa</taxon>
        <taxon>Nematoda</taxon>
        <taxon>Chromadorea</taxon>
        <taxon>Rhabditida</taxon>
        <taxon>Tylenchina</taxon>
        <taxon>Panagrolaimomorpha</taxon>
        <taxon>Panagrolaimoidea</taxon>
        <taxon>Panagrolaimidae</taxon>
        <taxon>Panagrolaimus</taxon>
    </lineage>
</organism>
<dbReference type="Pfam" id="PF03564">
    <property type="entry name" value="DUF1759"/>
    <property type="match status" value="1"/>
</dbReference>
<evidence type="ECO:0000313" key="3">
    <source>
        <dbReference type="WBParaSite" id="PDA_v2.g25029.t1"/>
    </source>
</evidence>
<dbReference type="PANTHER" id="PTHR22954">
    <property type="entry name" value="RETROVIRAL PROTEASE-RELATED"/>
    <property type="match status" value="1"/>
</dbReference>
<evidence type="ECO:0000313" key="2">
    <source>
        <dbReference type="Proteomes" id="UP000887578"/>
    </source>
</evidence>
<dbReference type="PANTHER" id="PTHR22954:SF3">
    <property type="entry name" value="PROTEIN CBG08539"/>
    <property type="match status" value="1"/>
</dbReference>
<keyword evidence="2" id="KW-1185">Reference proteome</keyword>
<evidence type="ECO:0000256" key="1">
    <source>
        <dbReference type="SAM" id="MobiDB-lite"/>
    </source>
</evidence>
<dbReference type="Proteomes" id="UP000887578">
    <property type="component" value="Unplaced"/>
</dbReference>
<dbReference type="AlphaFoldDB" id="A0A914Q1H0"/>
<proteinExistence type="predicted"/>
<feature type="region of interest" description="Disordered" evidence="1">
    <location>
        <begin position="316"/>
        <end position="360"/>
    </location>
</feature>
<sequence>MSGTIRTGLGRDRAVARKHCDEYEDAIAASPAPWRITEKGRFDAIMGLLERDLKKLEDGWKKWETLIDRIRDEAEQDAEQALYDEWKDKEEYEKIMDDLPRFIIQIKSYRQAEWTPAAAVAPSIVQSSDDEEKEVLPLLQIPSLNIPKFNGDYLEWNTFWELFDLYVHKKNYPDVSKFAALRSLLQGRALDEIKGFTTSGTNYDTVVKTLKDRFGNQQFVIRELELSLDRIPPAQPNASSIGSTVTAVTNMCRQLKNLGIDTNNNSMKNTVIKKMPLRQQQQLQELLFDEPTTSIDIILDKMKKMEMKAELFASIAAPSHSSPTPPRKPFVDSYNKPKWEERKIQPRDSNRPLPSAEEMI</sequence>
<dbReference type="InterPro" id="IPR005312">
    <property type="entry name" value="DUF1759"/>
</dbReference>